<dbReference type="KEGG" id="caby:Cabys_3069"/>
<proteinExistence type="predicted"/>
<sequence>MMSNICVFVNFYSTIQLINYSTNPAEQKFSHSARWEFGMTGR</sequence>
<dbReference type="EMBL" id="CP018099">
    <property type="protein sequence ID" value="APF19817.1"/>
    <property type="molecule type" value="Genomic_DNA"/>
</dbReference>
<protein>
    <submittedName>
        <fullName evidence="1">Uncharacterized protein</fullName>
    </submittedName>
</protein>
<evidence type="ECO:0000313" key="1">
    <source>
        <dbReference type="EMBL" id="APF19817.1"/>
    </source>
</evidence>
<reference evidence="1 2" key="1">
    <citation type="submission" date="2016-11" db="EMBL/GenBank/DDBJ databases">
        <title>Genomic analysis of Caldithrix abyssi and proposal of a novel bacterial phylum Caldithrichaeota.</title>
        <authorList>
            <person name="Kublanov I."/>
            <person name="Sigalova O."/>
            <person name="Gavrilov S."/>
            <person name="Lebedinsky A."/>
            <person name="Ivanova N."/>
            <person name="Daum C."/>
            <person name="Reddy T."/>
            <person name="Klenk H.P."/>
            <person name="Goker M."/>
            <person name="Reva O."/>
            <person name="Miroshnichenko M."/>
            <person name="Kyprides N."/>
            <person name="Woyke T."/>
            <person name="Gelfand M."/>
        </authorList>
    </citation>
    <scope>NUCLEOTIDE SEQUENCE [LARGE SCALE GENOMIC DNA]</scope>
    <source>
        <strain evidence="1 2">LF13</strain>
    </source>
</reference>
<name>A0A1J1CC15_CALAY</name>
<dbReference type="Proteomes" id="UP000183868">
    <property type="component" value="Chromosome"/>
</dbReference>
<gene>
    <name evidence="1" type="ORF">Cabys_3069</name>
</gene>
<accession>A0A1J1CC15</accession>
<dbReference type="AlphaFoldDB" id="A0A1J1CC15"/>
<evidence type="ECO:0000313" key="2">
    <source>
        <dbReference type="Proteomes" id="UP000183868"/>
    </source>
</evidence>
<organism evidence="1 2">
    <name type="scientific">Caldithrix abyssi DSM 13497</name>
    <dbReference type="NCBI Taxonomy" id="880073"/>
    <lineage>
        <taxon>Bacteria</taxon>
        <taxon>Pseudomonadati</taxon>
        <taxon>Calditrichota</taxon>
        <taxon>Calditrichia</taxon>
        <taxon>Calditrichales</taxon>
        <taxon>Calditrichaceae</taxon>
        <taxon>Caldithrix</taxon>
    </lineage>
</organism>